<dbReference type="PROSITE" id="PS51740">
    <property type="entry name" value="SPOVT_ABRB"/>
    <property type="match status" value="1"/>
</dbReference>
<evidence type="ECO:0000256" key="1">
    <source>
        <dbReference type="PROSITE-ProRule" id="PRU01076"/>
    </source>
</evidence>
<gene>
    <name evidence="3" type="ORF">SCARUB_05212</name>
</gene>
<keyword evidence="1" id="KW-0238">DNA-binding</keyword>
<dbReference type="NCBIfam" id="TIGR01439">
    <property type="entry name" value="lp_hng_hel_AbrB"/>
    <property type="match status" value="1"/>
</dbReference>
<dbReference type="SUPFAM" id="SSF89447">
    <property type="entry name" value="AbrB/MazE/MraZ-like"/>
    <property type="match status" value="1"/>
</dbReference>
<comment type="caution">
    <text evidence="3">The sequence shown here is derived from an EMBL/GenBank/DDBJ whole genome shotgun (WGS) entry which is preliminary data.</text>
</comment>
<sequence>MLITKVGRKGQIVIPKKIRESTGVEEGDEIIIDVVVKLLLYGSLTVIQKN</sequence>
<proteinExistence type="predicted"/>
<accession>A0A1E3X274</accession>
<dbReference type="EMBL" id="MAYW01000411">
    <property type="protein sequence ID" value="ODS29688.1"/>
    <property type="molecule type" value="Genomic_DNA"/>
</dbReference>
<dbReference type="Pfam" id="PF04014">
    <property type="entry name" value="MazE_antitoxin"/>
    <property type="match status" value="1"/>
</dbReference>
<dbReference type="GO" id="GO:0003677">
    <property type="term" value="F:DNA binding"/>
    <property type="evidence" value="ECO:0007669"/>
    <property type="project" value="UniProtKB-UniRule"/>
</dbReference>
<name>A0A1E3X274_9BACT</name>
<dbReference type="SMART" id="SM00966">
    <property type="entry name" value="SpoVT_AbrB"/>
    <property type="match status" value="1"/>
</dbReference>
<organism evidence="3 4">
    <name type="scientific">Candidatus Scalindua rubra</name>
    <dbReference type="NCBI Taxonomy" id="1872076"/>
    <lineage>
        <taxon>Bacteria</taxon>
        <taxon>Pseudomonadati</taxon>
        <taxon>Planctomycetota</taxon>
        <taxon>Candidatus Brocadiia</taxon>
        <taxon>Candidatus Brocadiales</taxon>
        <taxon>Candidatus Scalinduaceae</taxon>
        <taxon>Candidatus Scalindua</taxon>
    </lineage>
</organism>
<evidence type="ECO:0000313" key="4">
    <source>
        <dbReference type="Proteomes" id="UP000094056"/>
    </source>
</evidence>
<dbReference type="InterPro" id="IPR037914">
    <property type="entry name" value="SpoVT-AbrB_sf"/>
</dbReference>
<evidence type="ECO:0000259" key="2">
    <source>
        <dbReference type="PROSITE" id="PS51740"/>
    </source>
</evidence>
<evidence type="ECO:0000313" key="3">
    <source>
        <dbReference type="EMBL" id="ODS29688.1"/>
    </source>
</evidence>
<dbReference type="Proteomes" id="UP000094056">
    <property type="component" value="Unassembled WGS sequence"/>
</dbReference>
<dbReference type="InterPro" id="IPR007159">
    <property type="entry name" value="SpoVT-AbrB_dom"/>
</dbReference>
<dbReference type="Gene3D" id="2.10.260.10">
    <property type="match status" value="1"/>
</dbReference>
<feature type="domain" description="SpoVT-AbrB" evidence="2">
    <location>
        <begin position="1"/>
        <end position="50"/>
    </location>
</feature>
<reference evidence="3 4" key="1">
    <citation type="submission" date="2016-07" db="EMBL/GenBank/DDBJ databases">
        <title>Draft genome of Scalindua rubra, obtained from a brine-seawater interface in the Red Sea, sheds light on salt adaptation in anammox bacteria.</title>
        <authorList>
            <person name="Speth D.R."/>
            <person name="Lagkouvardos I."/>
            <person name="Wang Y."/>
            <person name="Qian P.-Y."/>
            <person name="Dutilh B.E."/>
            <person name="Jetten M.S."/>
        </authorList>
    </citation>
    <scope>NUCLEOTIDE SEQUENCE [LARGE SCALE GENOMIC DNA]</scope>
    <source>
        <strain evidence="3">BSI-1</strain>
    </source>
</reference>
<dbReference type="AlphaFoldDB" id="A0A1E3X274"/>
<protein>
    <submittedName>
        <fullName evidence="3">SpoVT / AbrB like domain protein</fullName>
    </submittedName>
</protein>